<comment type="caution">
    <text evidence="1">The sequence shown here is derived from an EMBL/GenBank/DDBJ whole genome shotgun (WGS) entry which is preliminary data.</text>
</comment>
<gene>
    <name evidence="1" type="ORF">PM10SUCC1_29870</name>
</gene>
<sequence>MFLKVLVLNIILTLGIFAANSGYYKETRVGEERVYFPKSDTEYIDYLTEKGGTESYYELAIAHLKLGEEEAAKGYIERYRKAEKDPGKLIRYYRLLGDYEMVEKELVALMEEADEEIRLKYRILIEDEVAAKGLPIDTSTYSVGRVERLFYLRNDDEKFKRYFNDQRWKRSEIDELISRLKGQELDRGSSAERLFEMFANDRDKVEREYLKIEDIEDIRGYSNYFTYAEKLGVKPVLKSQTEKNYYLEYKKGKLEEDASTGATSEKVALTQEGNAPILDLKDKAFYENRIKAGELEYLAKYVELLRAGEEDVDAVLENISREAYAAYRVERNLPLEESDLELGANYLYGAGEISKLLPLKEYLSKEKLSVLSKRNREFKEFYEEKYPFEMENIDERRGEYLYFAENPSISGATVEELQQKRHLEPQERYYLAVYYHNKGEYTRSFRETEQLFKRYRLSDRIFKLHADNIKKIKEKGTDSKE</sequence>
<evidence type="ECO:0000313" key="2">
    <source>
        <dbReference type="Proteomes" id="UP001144471"/>
    </source>
</evidence>
<dbReference type="Proteomes" id="UP001144471">
    <property type="component" value="Unassembled WGS sequence"/>
</dbReference>
<dbReference type="AlphaFoldDB" id="A0A9W6GLU8"/>
<organism evidence="1 2">
    <name type="scientific">Propionigenium maris DSM 9537</name>
    <dbReference type="NCBI Taxonomy" id="1123000"/>
    <lineage>
        <taxon>Bacteria</taxon>
        <taxon>Fusobacteriati</taxon>
        <taxon>Fusobacteriota</taxon>
        <taxon>Fusobacteriia</taxon>
        <taxon>Fusobacteriales</taxon>
        <taxon>Fusobacteriaceae</taxon>
        <taxon>Propionigenium</taxon>
    </lineage>
</organism>
<accession>A0A9W6GLU8</accession>
<protein>
    <submittedName>
        <fullName evidence="1">Uncharacterized protein</fullName>
    </submittedName>
</protein>
<keyword evidence="2" id="KW-1185">Reference proteome</keyword>
<dbReference type="RefSeq" id="WP_281837114.1">
    <property type="nucleotide sequence ID" value="NZ_BSDY01000018.1"/>
</dbReference>
<dbReference type="EMBL" id="BSDY01000018">
    <property type="protein sequence ID" value="GLI57473.1"/>
    <property type="molecule type" value="Genomic_DNA"/>
</dbReference>
<reference evidence="1" key="1">
    <citation type="submission" date="2022-12" db="EMBL/GenBank/DDBJ databases">
        <title>Reference genome sequencing for broad-spectrum identification of bacterial and archaeal isolates by mass spectrometry.</title>
        <authorList>
            <person name="Sekiguchi Y."/>
            <person name="Tourlousse D.M."/>
        </authorList>
    </citation>
    <scope>NUCLEOTIDE SEQUENCE</scope>
    <source>
        <strain evidence="1">10succ1</strain>
    </source>
</reference>
<evidence type="ECO:0000313" key="1">
    <source>
        <dbReference type="EMBL" id="GLI57473.1"/>
    </source>
</evidence>
<proteinExistence type="predicted"/>
<name>A0A9W6GLU8_9FUSO</name>